<dbReference type="PRINTS" id="PR00127">
    <property type="entry name" value="CLPPROTEASEP"/>
</dbReference>
<evidence type="ECO:0000256" key="7">
    <source>
        <dbReference type="SAM" id="MobiDB-lite"/>
    </source>
</evidence>
<dbReference type="EMBL" id="NWBP01000016">
    <property type="protein sequence ID" value="PCC83134.1"/>
    <property type="molecule type" value="Genomic_DNA"/>
</dbReference>
<reference evidence="8 9" key="1">
    <citation type="submission" date="2017-09" db="EMBL/GenBank/DDBJ databases">
        <title>Draft Genome Sequence of Corynebacterium accolens AH4003.</title>
        <authorList>
            <person name="Chen Y."/>
            <person name="Oosthuysen W.F."/>
            <person name="Kelley S."/>
            <person name="Horswill A."/>
        </authorList>
    </citation>
    <scope>NUCLEOTIDE SEQUENCE [LARGE SCALE GENOMIC DNA]</scope>
    <source>
        <strain evidence="8 9">AH4003</strain>
    </source>
</reference>
<dbReference type="GO" id="GO:0009368">
    <property type="term" value="C:endopeptidase Clp complex"/>
    <property type="evidence" value="ECO:0007669"/>
    <property type="project" value="TreeGrafter"/>
</dbReference>
<organism evidence="8 9">
    <name type="scientific">Corynebacterium accolens</name>
    <dbReference type="NCBI Taxonomy" id="38284"/>
    <lineage>
        <taxon>Bacteria</taxon>
        <taxon>Bacillati</taxon>
        <taxon>Actinomycetota</taxon>
        <taxon>Actinomycetes</taxon>
        <taxon>Mycobacteriales</taxon>
        <taxon>Corynebacteriaceae</taxon>
        <taxon>Corynebacterium</taxon>
    </lineage>
</organism>
<protein>
    <recommendedName>
        <fullName evidence="6">ATP-dependent Clp protease proteolytic subunit</fullName>
    </recommendedName>
</protein>
<dbReference type="NCBIfam" id="NF045542">
    <property type="entry name" value="Clp_rel_HeadMat"/>
    <property type="match status" value="1"/>
</dbReference>
<dbReference type="GO" id="GO:0004252">
    <property type="term" value="F:serine-type endopeptidase activity"/>
    <property type="evidence" value="ECO:0007669"/>
    <property type="project" value="InterPro"/>
</dbReference>
<dbReference type="InterPro" id="IPR001907">
    <property type="entry name" value="ClpP"/>
</dbReference>
<dbReference type="Pfam" id="PF00574">
    <property type="entry name" value="CLP_protease"/>
    <property type="match status" value="1"/>
</dbReference>
<keyword evidence="2" id="KW-0963">Cytoplasm</keyword>
<evidence type="ECO:0000256" key="1">
    <source>
        <dbReference type="ARBA" id="ARBA00007039"/>
    </source>
</evidence>
<dbReference type="InterPro" id="IPR023562">
    <property type="entry name" value="ClpP/TepA"/>
</dbReference>
<evidence type="ECO:0000256" key="4">
    <source>
        <dbReference type="ARBA" id="ARBA00022801"/>
    </source>
</evidence>
<keyword evidence="5" id="KW-0720">Serine protease</keyword>
<keyword evidence="3" id="KW-0645">Protease</keyword>
<dbReference type="PANTHER" id="PTHR10381">
    <property type="entry name" value="ATP-DEPENDENT CLP PROTEASE PROTEOLYTIC SUBUNIT"/>
    <property type="match status" value="1"/>
</dbReference>
<sequence>MNEILIYGDIGFEVQAKDIVNQLNDADGPVTVRVDSFGGDVYAGISILNALRRYPDVVTVYVDGMAASAASFIAVGGADRLIMSPNSSLLIHGAWSQGMGNSEEMAQLAADLNQITDNLATIYAEKTGQEPAYWRELMKKDTTFTAEQAVEAGLADAVDELEKSARAEKRHAVMSSGRSRFASHAGGRGVPEIETRAAAPPPRPVHRSGIGDEETTTPLAGRKGDAMSIQNLAQELGVEPDELRKKLSGFFNETVQVNTEIEISYPEDTQVVPTGKATITPVGDVPTGLTFTLGEVAEGWAAEVAEDTGVITVTAPNAEPGEQLALTVTVQSGEGEPTELTAGVTIKAAADDEGEPTSAEPAAPGTPGELAGDAVSLDRETYNELKAAAKFGWQAMERDKESKLVSEVDAWVKDGRISASLRGKAIAAMKRDPQIARDLYGSNPKDTVPRAELGYGVDDTADGEPGLPSLDDLFKRAEERRATHK</sequence>
<dbReference type="CDD" id="cd07016">
    <property type="entry name" value="S14_ClpP_1"/>
    <property type="match status" value="1"/>
</dbReference>
<evidence type="ECO:0000256" key="5">
    <source>
        <dbReference type="ARBA" id="ARBA00022825"/>
    </source>
</evidence>
<evidence type="ECO:0000256" key="3">
    <source>
        <dbReference type="ARBA" id="ARBA00022670"/>
    </source>
</evidence>
<accession>A0A2A4AL51</accession>
<evidence type="ECO:0000256" key="6">
    <source>
        <dbReference type="RuleBase" id="RU003567"/>
    </source>
</evidence>
<comment type="caution">
    <text evidence="8">The sequence shown here is derived from an EMBL/GenBank/DDBJ whole genome shotgun (WGS) entry which is preliminary data.</text>
</comment>
<evidence type="ECO:0000313" key="8">
    <source>
        <dbReference type="EMBL" id="PCC83134.1"/>
    </source>
</evidence>
<proteinExistence type="inferred from homology"/>
<dbReference type="AlphaFoldDB" id="A0A2A4AL51"/>
<keyword evidence="4" id="KW-0378">Hydrolase</keyword>
<dbReference type="Proteomes" id="UP000218690">
    <property type="component" value="Unassembled WGS sequence"/>
</dbReference>
<dbReference type="InterPro" id="IPR029045">
    <property type="entry name" value="ClpP/crotonase-like_dom_sf"/>
</dbReference>
<dbReference type="SUPFAM" id="SSF52096">
    <property type="entry name" value="ClpP/crotonase"/>
    <property type="match status" value="1"/>
</dbReference>
<dbReference type="PANTHER" id="PTHR10381:SF70">
    <property type="entry name" value="ATP-DEPENDENT CLP PROTEASE PROTEOLYTIC SUBUNIT"/>
    <property type="match status" value="1"/>
</dbReference>
<gene>
    <name evidence="8" type="ORF">COM45_04885</name>
</gene>
<comment type="similarity">
    <text evidence="1 6">Belongs to the peptidase S14 family.</text>
</comment>
<dbReference type="GO" id="GO:0051117">
    <property type="term" value="F:ATPase binding"/>
    <property type="evidence" value="ECO:0007669"/>
    <property type="project" value="TreeGrafter"/>
</dbReference>
<evidence type="ECO:0000313" key="9">
    <source>
        <dbReference type="Proteomes" id="UP000218690"/>
    </source>
</evidence>
<dbReference type="GO" id="GO:0006515">
    <property type="term" value="P:protein quality control for misfolded or incompletely synthesized proteins"/>
    <property type="evidence" value="ECO:0007669"/>
    <property type="project" value="TreeGrafter"/>
</dbReference>
<dbReference type="GO" id="GO:0004176">
    <property type="term" value="F:ATP-dependent peptidase activity"/>
    <property type="evidence" value="ECO:0007669"/>
    <property type="project" value="InterPro"/>
</dbReference>
<feature type="region of interest" description="Disordered" evidence="7">
    <location>
        <begin position="351"/>
        <end position="371"/>
    </location>
</feature>
<feature type="region of interest" description="Disordered" evidence="7">
    <location>
        <begin position="169"/>
        <end position="223"/>
    </location>
</feature>
<evidence type="ECO:0000256" key="2">
    <source>
        <dbReference type="ARBA" id="ARBA00022490"/>
    </source>
</evidence>
<dbReference type="Gene3D" id="3.90.226.10">
    <property type="entry name" value="2-enoyl-CoA Hydratase, Chain A, domain 1"/>
    <property type="match status" value="1"/>
</dbReference>
<name>A0A2A4AL51_9CORY</name>
<feature type="region of interest" description="Disordered" evidence="7">
    <location>
        <begin position="437"/>
        <end position="472"/>
    </location>
</feature>